<evidence type="ECO:0000256" key="1">
    <source>
        <dbReference type="SAM" id="MobiDB-lite"/>
    </source>
</evidence>
<dbReference type="Proteomes" id="UP001497522">
    <property type="component" value="Chromosome 8"/>
</dbReference>
<keyword evidence="3" id="KW-1185">Reference proteome</keyword>
<evidence type="ECO:0000313" key="3">
    <source>
        <dbReference type="Proteomes" id="UP001497522"/>
    </source>
</evidence>
<protein>
    <submittedName>
        <fullName evidence="2">Uncharacterized protein</fullName>
    </submittedName>
</protein>
<gene>
    <name evidence="2" type="ORF">CSSPJE1EN2_LOCUS22939</name>
</gene>
<organism evidence="2 3">
    <name type="scientific">Sphagnum jensenii</name>
    <dbReference type="NCBI Taxonomy" id="128206"/>
    <lineage>
        <taxon>Eukaryota</taxon>
        <taxon>Viridiplantae</taxon>
        <taxon>Streptophyta</taxon>
        <taxon>Embryophyta</taxon>
        <taxon>Bryophyta</taxon>
        <taxon>Sphagnophytina</taxon>
        <taxon>Sphagnopsida</taxon>
        <taxon>Sphagnales</taxon>
        <taxon>Sphagnaceae</taxon>
        <taxon>Sphagnum</taxon>
    </lineage>
</organism>
<dbReference type="EMBL" id="OZ023709">
    <property type="protein sequence ID" value="CAK9881583.1"/>
    <property type="molecule type" value="Genomic_DNA"/>
</dbReference>
<sequence length="116" mass="12497">MANILSSWRDLQTWDALASLGRLLGREKGLPQGVKGTSQWVERAFFREGLPGEPKAKGTSQWGEGTFPKKGSPQGAKGTSQNGEGVLFGKGSFSREICPQGKGETVVEDALYSPRE</sequence>
<name>A0ABP1BZJ2_9BRYO</name>
<reference evidence="2" key="1">
    <citation type="submission" date="2024-03" db="EMBL/GenBank/DDBJ databases">
        <authorList>
            <consortium name="ELIXIR-Norway"/>
            <consortium name="Elixir Norway"/>
        </authorList>
    </citation>
    <scope>NUCLEOTIDE SEQUENCE</scope>
</reference>
<evidence type="ECO:0000313" key="2">
    <source>
        <dbReference type="EMBL" id="CAK9881583.1"/>
    </source>
</evidence>
<accession>A0ABP1BZJ2</accession>
<proteinExistence type="predicted"/>
<feature type="region of interest" description="Disordered" evidence="1">
    <location>
        <begin position="47"/>
        <end position="116"/>
    </location>
</feature>